<organism evidence="1 2">
    <name type="scientific">Penicillium canariense</name>
    <dbReference type="NCBI Taxonomy" id="189055"/>
    <lineage>
        <taxon>Eukaryota</taxon>
        <taxon>Fungi</taxon>
        <taxon>Dikarya</taxon>
        <taxon>Ascomycota</taxon>
        <taxon>Pezizomycotina</taxon>
        <taxon>Eurotiomycetes</taxon>
        <taxon>Eurotiomycetidae</taxon>
        <taxon>Eurotiales</taxon>
        <taxon>Aspergillaceae</taxon>
        <taxon>Penicillium</taxon>
    </lineage>
</organism>
<sequence>MQLVAKDKLGLYERCRARLEQVNAKLFITDSDPLVLSEVASELARVIPILELENNTEGWPTLEGLVQAESADARVSHAKTAQEAGEHNAFINRTSGSSGKMKSLNEVTTSPLLLLLEWMDMDGRGPEMGGRD</sequence>
<dbReference type="InterPro" id="IPR042099">
    <property type="entry name" value="ANL_N_sf"/>
</dbReference>
<reference evidence="1" key="2">
    <citation type="journal article" date="2023" name="IMA Fungus">
        <title>Comparative genomic study of the Penicillium genus elucidates a diverse pangenome and 15 lateral gene transfer events.</title>
        <authorList>
            <person name="Petersen C."/>
            <person name="Sorensen T."/>
            <person name="Nielsen M.R."/>
            <person name="Sondergaard T.E."/>
            <person name="Sorensen J.L."/>
            <person name="Fitzpatrick D.A."/>
            <person name="Frisvad J.C."/>
            <person name="Nielsen K.L."/>
        </authorList>
    </citation>
    <scope>NUCLEOTIDE SEQUENCE</scope>
    <source>
        <strain evidence="1">IBT 26290</strain>
    </source>
</reference>
<dbReference type="Proteomes" id="UP001149163">
    <property type="component" value="Unassembled WGS sequence"/>
</dbReference>
<proteinExistence type="predicted"/>
<dbReference type="SUPFAM" id="SSF56801">
    <property type="entry name" value="Acetyl-CoA synthetase-like"/>
    <property type="match status" value="1"/>
</dbReference>
<dbReference type="AlphaFoldDB" id="A0A9W9I9W5"/>
<keyword evidence="2" id="KW-1185">Reference proteome</keyword>
<reference evidence="1" key="1">
    <citation type="submission" date="2022-11" db="EMBL/GenBank/DDBJ databases">
        <authorList>
            <person name="Petersen C."/>
        </authorList>
    </citation>
    <scope>NUCLEOTIDE SEQUENCE</scope>
    <source>
        <strain evidence="1">IBT 26290</strain>
    </source>
</reference>
<dbReference type="GeneID" id="81424492"/>
<name>A0A9W9I9W5_9EURO</name>
<gene>
    <name evidence="1" type="ORF">N7482_003191</name>
</gene>
<evidence type="ECO:0000313" key="2">
    <source>
        <dbReference type="Proteomes" id="UP001149163"/>
    </source>
</evidence>
<dbReference type="Gene3D" id="3.40.50.12780">
    <property type="entry name" value="N-terminal domain of ligase-like"/>
    <property type="match status" value="1"/>
</dbReference>
<protein>
    <submittedName>
        <fullName evidence="1">Uncharacterized protein</fullName>
    </submittedName>
</protein>
<accession>A0A9W9I9W5</accession>
<comment type="caution">
    <text evidence="1">The sequence shown here is derived from an EMBL/GenBank/DDBJ whole genome shotgun (WGS) entry which is preliminary data.</text>
</comment>
<dbReference type="RefSeq" id="XP_056544058.1">
    <property type="nucleotide sequence ID" value="XM_056685316.1"/>
</dbReference>
<dbReference type="OrthoDB" id="10253869at2759"/>
<dbReference type="EMBL" id="JAPQKN010000002">
    <property type="protein sequence ID" value="KAJ5167597.1"/>
    <property type="molecule type" value="Genomic_DNA"/>
</dbReference>
<evidence type="ECO:0000313" key="1">
    <source>
        <dbReference type="EMBL" id="KAJ5167597.1"/>
    </source>
</evidence>